<evidence type="ECO:0000313" key="2">
    <source>
        <dbReference type="EMBL" id="CAK7209214.1"/>
    </source>
</evidence>
<sequence length="671" mass="73854">MGKPRLIILIRHGQSEGNKNRDIHQTVPDHRVRLTNEGWQQAYDAGRRLRTLLRADDTVQFFTSPYRRTRETTEGILQTLTSDNPEPSPFKRNNIKVYEEPRLREQDFGNFQPCSAEMERMWQERADYGHFFYRIPNGESAADAYDRVSGFNESLWRQFGDDDFPSVCVLVTHGLMSRVFLMKWYHFSVEYFEDLRNVNHCEFLIMRKQGDSGKYKLESKLRTWSELRRERAALLKQKEEEAASAKDGKEKSDKDSAKLERAAAGVSSPSSTTLVPQRRWGGCPNGCNHDKNFKIRPGLADLVKRDGTNVYNNTDSSSPRASKSSPSIHAHGSHSKTGTPPPSITRRLTVVRRFQVAGYSDDDDGGDGGDEVEADDDNRPSSAASASLDNGASSKSAKDIVGNGSGGSSKTEAKGGSLLPPHIDITRAREEIVSSPDATPSFITPEDRQRAVSPGGSPPPLPKPFLHIGRDFGGTYSGHTSDADSSEDDRVRHRMARLKMSVNSVTESSAQHFHKNYAHAHTHTHAHTHSHSGDRFTYGTLDAVAAAGTTTTPTPGAETKSELATASAGTGKLDGSNGNVASPNQSNIRKKRTKTMANRLGDAPHCSDCEHEHEQDDAELGAEDLDVDDDLLLTSGVVVVDVDDETDVTDMTDADLAQAEKDDKSILGSVY</sequence>
<evidence type="ECO:0000256" key="1">
    <source>
        <dbReference type="SAM" id="MobiDB-lite"/>
    </source>
</evidence>
<evidence type="ECO:0000313" key="3">
    <source>
        <dbReference type="Proteomes" id="UP001642406"/>
    </source>
</evidence>
<protein>
    <recommendedName>
        <fullName evidence="4">Phosphoglycerate mutase family domain containing protein</fullName>
    </recommendedName>
</protein>
<dbReference type="Proteomes" id="UP001642406">
    <property type="component" value="Unassembled WGS sequence"/>
</dbReference>
<feature type="compositionally biased region" description="Polar residues" evidence="1">
    <location>
        <begin position="380"/>
        <end position="395"/>
    </location>
</feature>
<comment type="caution">
    <text evidence="2">The sequence shown here is derived from an EMBL/GenBank/DDBJ whole genome shotgun (WGS) entry which is preliminary data.</text>
</comment>
<feature type="region of interest" description="Disordered" evidence="1">
    <location>
        <begin position="238"/>
        <end position="278"/>
    </location>
</feature>
<accession>A0ABP0APR1</accession>
<dbReference type="InterPro" id="IPR001345">
    <property type="entry name" value="PG/BPGM_mutase_AS"/>
</dbReference>
<dbReference type="PANTHER" id="PTHR46192">
    <property type="entry name" value="BROAD-RANGE ACID PHOSPHATASE DET1"/>
    <property type="match status" value="1"/>
</dbReference>
<dbReference type="InterPro" id="IPR013078">
    <property type="entry name" value="His_Pase_superF_clade-1"/>
</dbReference>
<evidence type="ECO:0008006" key="4">
    <source>
        <dbReference type="Google" id="ProtNLM"/>
    </source>
</evidence>
<dbReference type="Pfam" id="PF00300">
    <property type="entry name" value="His_Phos_1"/>
    <property type="match status" value="1"/>
</dbReference>
<feature type="region of interest" description="Disordered" evidence="1">
    <location>
        <begin position="548"/>
        <end position="588"/>
    </location>
</feature>
<organism evidence="2 3">
    <name type="scientific">Sporothrix bragantina</name>
    <dbReference type="NCBI Taxonomy" id="671064"/>
    <lineage>
        <taxon>Eukaryota</taxon>
        <taxon>Fungi</taxon>
        <taxon>Dikarya</taxon>
        <taxon>Ascomycota</taxon>
        <taxon>Pezizomycotina</taxon>
        <taxon>Sordariomycetes</taxon>
        <taxon>Sordariomycetidae</taxon>
        <taxon>Ophiostomatales</taxon>
        <taxon>Ophiostomataceae</taxon>
        <taxon>Sporothrix</taxon>
    </lineage>
</organism>
<dbReference type="InterPro" id="IPR052765">
    <property type="entry name" value="PGM-Related"/>
</dbReference>
<dbReference type="Gene3D" id="3.40.50.1240">
    <property type="entry name" value="Phosphoglycerate mutase-like"/>
    <property type="match status" value="1"/>
</dbReference>
<feature type="region of interest" description="Disordered" evidence="1">
    <location>
        <begin position="307"/>
        <end position="460"/>
    </location>
</feature>
<feature type="compositionally biased region" description="Low complexity" evidence="1">
    <location>
        <begin position="548"/>
        <end position="557"/>
    </location>
</feature>
<feature type="compositionally biased region" description="Acidic residues" evidence="1">
    <location>
        <begin position="360"/>
        <end position="376"/>
    </location>
</feature>
<dbReference type="CDD" id="cd07067">
    <property type="entry name" value="HP_PGM_like"/>
    <property type="match status" value="1"/>
</dbReference>
<name>A0ABP0APR1_9PEZI</name>
<feature type="compositionally biased region" description="Basic and acidic residues" evidence="1">
    <location>
        <begin position="238"/>
        <end position="261"/>
    </location>
</feature>
<proteinExistence type="predicted"/>
<gene>
    <name evidence="2" type="ORF">SBRCBS47491_000368</name>
</gene>
<dbReference type="SUPFAM" id="SSF53254">
    <property type="entry name" value="Phosphoglycerate mutase-like"/>
    <property type="match status" value="1"/>
</dbReference>
<dbReference type="InterPro" id="IPR029033">
    <property type="entry name" value="His_PPase_superfam"/>
</dbReference>
<dbReference type="PROSITE" id="PS00175">
    <property type="entry name" value="PG_MUTASE"/>
    <property type="match status" value="1"/>
</dbReference>
<feature type="compositionally biased region" description="Low complexity" evidence="1">
    <location>
        <begin position="316"/>
        <end position="327"/>
    </location>
</feature>
<reference evidence="2 3" key="1">
    <citation type="submission" date="2024-01" db="EMBL/GenBank/DDBJ databases">
        <authorList>
            <person name="Allen C."/>
            <person name="Tagirdzhanova G."/>
        </authorList>
    </citation>
    <scope>NUCLEOTIDE SEQUENCE [LARGE SCALE GENOMIC DNA]</scope>
</reference>
<feature type="compositionally biased region" description="Polar residues" evidence="1">
    <location>
        <begin position="576"/>
        <end position="587"/>
    </location>
</feature>
<keyword evidence="3" id="KW-1185">Reference proteome</keyword>
<dbReference type="SMART" id="SM00855">
    <property type="entry name" value="PGAM"/>
    <property type="match status" value="1"/>
</dbReference>
<dbReference type="EMBL" id="CAWUHC010000002">
    <property type="protein sequence ID" value="CAK7209214.1"/>
    <property type="molecule type" value="Genomic_DNA"/>
</dbReference>